<dbReference type="InterPro" id="IPR035985">
    <property type="entry name" value="Ubiquitin-activating_enz"/>
</dbReference>
<sequence length="252" mass="28024">MNLDQELSQQEYDYYTRQLMLKDFGVRSQVMLKKSSVLLIGVGGVGSPVATYFTGLGLGSLTIVDDDIVSFSNLHRQVLFDIDSIGKPKAIVAKNKLKKLNPYIQIDIVTDRLTLENVSNFDINKFDLIIDTSDNFETKVLTNKLSIEHGVTLLSGGVSGFAFQAGIFNINNSSACLKCLYPNMYKLRNNNKLGVIGIIAGLEGMILVNIGVNFLLDKTKYSDSILYTYDLANIELKKYNLFKNEDCDSCLS</sequence>
<proteinExistence type="predicted"/>
<gene>
    <name evidence="3" type="ORF">CDV26_04020</name>
</gene>
<feature type="transmembrane region" description="Helical" evidence="1">
    <location>
        <begin position="193"/>
        <end position="216"/>
    </location>
</feature>
<evidence type="ECO:0000313" key="4">
    <source>
        <dbReference type="Proteomes" id="UP000249910"/>
    </source>
</evidence>
<dbReference type="EMBL" id="CP022132">
    <property type="protein sequence ID" value="ASG67668.1"/>
    <property type="molecule type" value="Genomic_DNA"/>
</dbReference>
<dbReference type="InterPro" id="IPR045886">
    <property type="entry name" value="ThiF/MoeB/HesA"/>
</dbReference>
<feature type="transmembrane region" description="Helical" evidence="1">
    <location>
        <begin position="37"/>
        <end position="64"/>
    </location>
</feature>
<dbReference type="Gene3D" id="3.40.50.720">
    <property type="entry name" value="NAD(P)-binding Rossmann-like Domain"/>
    <property type="match status" value="1"/>
</dbReference>
<feature type="domain" description="THIF-type NAD/FAD binding fold" evidence="2">
    <location>
        <begin position="15"/>
        <end position="247"/>
    </location>
</feature>
<dbReference type="SUPFAM" id="SSF69572">
    <property type="entry name" value="Activating enzymes of the ubiquitin-like proteins"/>
    <property type="match status" value="1"/>
</dbReference>
<evidence type="ECO:0000256" key="1">
    <source>
        <dbReference type="SAM" id="Phobius"/>
    </source>
</evidence>
<accession>A0ABN5AZN2</accession>
<protein>
    <submittedName>
        <fullName evidence="3">Thiamine biosynthesis protein ThiF</fullName>
    </submittedName>
</protein>
<keyword evidence="4" id="KW-1185">Reference proteome</keyword>
<dbReference type="PANTHER" id="PTHR10953">
    <property type="entry name" value="UBIQUITIN-ACTIVATING ENZYME E1"/>
    <property type="match status" value="1"/>
</dbReference>
<keyword evidence="1" id="KW-0472">Membrane</keyword>
<evidence type="ECO:0000259" key="2">
    <source>
        <dbReference type="Pfam" id="PF00899"/>
    </source>
</evidence>
<dbReference type="RefSeq" id="WP_088772194.1">
    <property type="nucleotide sequence ID" value="NZ_AP023082.1"/>
</dbReference>
<name>A0ABN5AZN2_9GAMM</name>
<dbReference type="Pfam" id="PF00899">
    <property type="entry name" value="ThiF"/>
    <property type="match status" value="1"/>
</dbReference>
<keyword evidence="1" id="KW-1133">Transmembrane helix</keyword>
<dbReference type="Proteomes" id="UP000249910">
    <property type="component" value="Chromosome"/>
</dbReference>
<organism evidence="3 4">
    <name type="scientific">Francisella halioticida</name>
    <dbReference type="NCBI Taxonomy" id="549298"/>
    <lineage>
        <taxon>Bacteria</taxon>
        <taxon>Pseudomonadati</taxon>
        <taxon>Pseudomonadota</taxon>
        <taxon>Gammaproteobacteria</taxon>
        <taxon>Thiotrichales</taxon>
        <taxon>Francisellaceae</taxon>
        <taxon>Francisella</taxon>
    </lineage>
</organism>
<keyword evidence="1" id="KW-0812">Transmembrane</keyword>
<evidence type="ECO:0000313" key="3">
    <source>
        <dbReference type="EMBL" id="ASG67668.1"/>
    </source>
</evidence>
<reference evidence="3 4" key="1">
    <citation type="submission" date="2017-06" db="EMBL/GenBank/DDBJ databases">
        <title>Complete genome of Francisella halioticida.</title>
        <authorList>
            <person name="Sjodin A."/>
        </authorList>
    </citation>
    <scope>NUCLEOTIDE SEQUENCE [LARGE SCALE GENOMIC DNA]</scope>
    <source>
        <strain evidence="3 4">DSM 23729</strain>
    </source>
</reference>
<dbReference type="InterPro" id="IPR000594">
    <property type="entry name" value="ThiF_NAD_FAD-bd"/>
</dbReference>
<dbReference type="PANTHER" id="PTHR10953:SF102">
    <property type="entry name" value="ADENYLYLTRANSFERASE AND SULFURTRANSFERASE MOCS3"/>
    <property type="match status" value="1"/>
</dbReference>
<dbReference type="CDD" id="cd00757">
    <property type="entry name" value="ThiF_MoeB_HesA_family"/>
    <property type="match status" value="1"/>
</dbReference>